<gene>
    <name evidence="1" type="ORF">HMPREF0080_01922</name>
</gene>
<comment type="caution">
    <text evidence="1">The sequence shown here is derived from an EMBL/GenBank/DDBJ whole genome shotgun (WGS) entry which is preliminary data.</text>
</comment>
<dbReference type="EMBL" id="AGCJ01000083">
    <property type="protein sequence ID" value="EHM38252.1"/>
    <property type="molecule type" value="Genomic_DNA"/>
</dbReference>
<dbReference type="STRING" id="861450.HMPREF0080_01922"/>
<dbReference type="Proteomes" id="UP000005481">
    <property type="component" value="Unassembled WGS sequence"/>
</dbReference>
<keyword evidence="2" id="KW-1185">Reference proteome</keyword>
<protein>
    <submittedName>
        <fullName evidence="1">Uncharacterized protein</fullName>
    </submittedName>
</protein>
<organism evidence="1 2">
    <name type="scientific">Anaeroglobus geminatus F0357</name>
    <dbReference type="NCBI Taxonomy" id="861450"/>
    <lineage>
        <taxon>Bacteria</taxon>
        <taxon>Bacillati</taxon>
        <taxon>Bacillota</taxon>
        <taxon>Negativicutes</taxon>
        <taxon>Veillonellales</taxon>
        <taxon>Veillonellaceae</taxon>
        <taxon>Anaeroglobus</taxon>
    </lineage>
</organism>
<name>G9YJR8_9FIRM</name>
<dbReference type="AlphaFoldDB" id="G9YJR8"/>
<evidence type="ECO:0000313" key="2">
    <source>
        <dbReference type="Proteomes" id="UP000005481"/>
    </source>
</evidence>
<proteinExistence type="predicted"/>
<sequence length="40" mass="4606">MSDWSIYEPNGVEELTLLCYDDKRLDIVVLTNGRTDRAFG</sequence>
<dbReference type="HOGENOM" id="CLU_3283949_0_0_9"/>
<accession>G9YJR8</accession>
<evidence type="ECO:0000313" key="1">
    <source>
        <dbReference type="EMBL" id="EHM38252.1"/>
    </source>
</evidence>
<reference evidence="1 2" key="1">
    <citation type="submission" date="2011-08" db="EMBL/GenBank/DDBJ databases">
        <authorList>
            <person name="Weinstock G."/>
            <person name="Sodergren E."/>
            <person name="Clifton S."/>
            <person name="Fulton L."/>
            <person name="Fulton B."/>
            <person name="Courtney L."/>
            <person name="Fronick C."/>
            <person name="Harrison M."/>
            <person name="Strong C."/>
            <person name="Farmer C."/>
            <person name="Delahaunty K."/>
            <person name="Markovic C."/>
            <person name="Hall O."/>
            <person name="Minx P."/>
            <person name="Tomlinson C."/>
            <person name="Mitreva M."/>
            <person name="Hou S."/>
            <person name="Chen J."/>
            <person name="Wollam A."/>
            <person name="Pepin K.H."/>
            <person name="Johnson M."/>
            <person name="Bhonagiri V."/>
            <person name="Zhang X."/>
            <person name="Suruliraj S."/>
            <person name="Warren W."/>
            <person name="Chinwalla A."/>
            <person name="Mardis E.R."/>
            <person name="Wilson R.K."/>
        </authorList>
    </citation>
    <scope>NUCLEOTIDE SEQUENCE [LARGE SCALE GENOMIC DNA]</scope>
    <source>
        <strain evidence="1 2">F0357</strain>
    </source>
</reference>